<dbReference type="SUPFAM" id="SSF74653">
    <property type="entry name" value="TolA/TonB C-terminal domain"/>
    <property type="match status" value="1"/>
</dbReference>
<keyword evidence="5" id="KW-0997">Cell inner membrane</keyword>
<organism evidence="13 14">
    <name type="scientific">Novosphingobium mathurense</name>
    <dbReference type="NCBI Taxonomy" id="428990"/>
    <lineage>
        <taxon>Bacteria</taxon>
        <taxon>Pseudomonadati</taxon>
        <taxon>Pseudomonadota</taxon>
        <taxon>Alphaproteobacteria</taxon>
        <taxon>Sphingomonadales</taxon>
        <taxon>Sphingomonadaceae</taxon>
        <taxon>Novosphingobium</taxon>
    </lineage>
</organism>
<dbReference type="InterPro" id="IPR037682">
    <property type="entry name" value="TonB_C"/>
</dbReference>
<dbReference type="GO" id="GO:0055085">
    <property type="term" value="P:transmembrane transport"/>
    <property type="evidence" value="ECO:0007669"/>
    <property type="project" value="InterPro"/>
</dbReference>
<evidence type="ECO:0000256" key="2">
    <source>
        <dbReference type="ARBA" id="ARBA00006555"/>
    </source>
</evidence>
<dbReference type="RefSeq" id="WP_245829318.1">
    <property type="nucleotide sequence ID" value="NZ_FVZE01000005.1"/>
</dbReference>
<evidence type="ECO:0000256" key="6">
    <source>
        <dbReference type="ARBA" id="ARBA00022692"/>
    </source>
</evidence>
<evidence type="ECO:0000256" key="9">
    <source>
        <dbReference type="ARBA" id="ARBA00023136"/>
    </source>
</evidence>
<keyword evidence="14" id="KW-1185">Reference proteome</keyword>
<evidence type="ECO:0000256" key="7">
    <source>
        <dbReference type="ARBA" id="ARBA00022927"/>
    </source>
</evidence>
<evidence type="ECO:0000259" key="12">
    <source>
        <dbReference type="PROSITE" id="PS52015"/>
    </source>
</evidence>
<dbReference type="GO" id="GO:0098797">
    <property type="term" value="C:plasma membrane protein complex"/>
    <property type="evidence" value="ECO:0007669"/>
    <property type="project" value="TreeGrafter"/>
</dbReference>
<evidence type="ECO:0000313" key="14">
    <source>
        <dbReference type="Proteomes" id="UP000190989"/>
    </source>
</evidence>
<name>A0A1U6IDG1_9SPHN</name>
<keyword evidence="4" id="KW-1003">Cell membrane</keyword>
<keyword evidence="7" id="KW-0653">Protein transport</keyword>
<evidence type="ECO:0000256" key="3">
    <source>
        <dbReference type="ARBA" id="ARBA00022448"/>
    </source>
</evidence>
<evidence type="ECO:0000256" key="4">
    <source>
        <dbReference type="ARBA" id="ARBA00022475"/>
    </source>
</evidence>
<dbReference type="Proteomes" id="UP000190989">
    <property type="component" value="Unassembled WGS sequence"/>
</dbReference>
<comment type="subcellular location">
    <subcellularLocation>
        <location evidence="1">Cell inner membrane</location>
        <topology evidence="1">Single-pass membrane protein</topology>
        <orientation evidence="1">Periplasmic side</orientation>
    </subcellularLocation>
</comment>
<evidence type="ECO:0000256" key="10">
    <source>
        <dbReference type="SAM" id="MobiDB-lite"/>
    </source>
</evidence>
<keyword evidence="9 11" id="KW-0472">Membrane</keyword>
<feature type="domain" description="TonB C-terminal" evidence="12">
    <location>
        <begin position="192"/>
        <end position="285"/>
    </location>
</feature>
<dbReference type="EMBL" id="FVZE01000005">
    <property type="protein sequence ID" value="SLK06027.1"/>
    <property type="molecule type" value="Genomic_DNA"/>
</dbReference>
<gene>
    <name evidence="13" type="ORF">SAMN06295987_105291</name>
</gene>
<dbReference type="InterPro" id="IPR006260">
    <property type="entry name" value="TonB/TolA_C"/>
</dbReference>
<dbReference type="STRING" id="428990.SAMN06295987_105291"/>
<dbReference type="PROSITE" id="PS52015">
    <property type="entry name" value="TONB_CTD"/>
    <property type="match status" value="1"/>
</dbReference>
<evidence type="ECO:0000313" key="13">
    <source>
        <dbReference type="EMBL" id="SLK06027.1"/>
    </source>
</evidence>
<dbReference type="GO" id="GO:0031992">
    <property type="term" value="F:energy transducer activity"/>
    <property type="evidence" value="ECO:0007669"/>
    <property type="project" value="TreeGrafter"/>
</dbReference>
<protein>
    <submittedName>
        <fullName evidence="13">Outer membrane transport energization protein TonB</fullName>
    </submittedName>
</protein>
<dbReference type="PANTHER" id="PTHR33446">
    <property type="entry name" value="PROTEIN TONB-RELATED"/>
    <property type="match status" value="1"/>
</dbReference>
<dbReference type="PANTHER" id="PTHR33446:SF2">
    <property type="entry name" value="PROTEIN TONB"/>
    <property type="match status" value="1"/>
</dbReference>
<reference evidence="14" key="1">
    <citation type="submission" date="2017-02" db="EMBL/GenBank/DDBJ databases">
        <authorList>
            <person name="Varghese N."/>
            <person name="Submissions S."/>
        </authorList>
    </citation>
    <scope>NUCLEOTIDE SEQUENCE [LARGE SCALE GENOMIC DNA]</scope>
    <source>
        <strain evidence="14">SM117</strain>
    </source>
</reference>
<dbReference type="InterPro" id="IPR051045">
    <property type="entry name" value="TonB-dependent_transducer"/>
</dbReference>
<keyword evidence="8 11" id="KW-1133">Transmembrane helix</keyword>
<evidence type="ECO:0000256" key="5">
    <source>
        <dbReference type="ARBA" id="ARBA00022519"/>
    </source>
</evidence>
<dbReference type="GO" id="GO:0015031">
    <property type="term" value="P:protein transport"/>
    <property type="evidence" value="ECO:0007669"/>
    <property type="project" value="UniProtKB-KW"/>
</dbReference>
<feature type="compositionally biased region" description="Basic and acidic residues" evidence="10">
    <location>
        <begin position="121"/>
        <end position="131"/>
    </location>
</feature>
<evidence type="ECO:0000256" key="11">
    <source>
        <dbReference type="SAM" id="Phobius"/>
    </source>
</evidence>
<evidence type="ECO:0000256" key="8">
    <source>
        <dbReference type="ARBA" id="ARBA00022989"/>
    </source>
</evidence>
<dbReference type="NCBIfam" id="TIGR01352">
    <property type="entry name" value="tonB_Cterm"/>
    <property type="match status" value="1"/>
</dbReference>
<proteinExistence type="inferred from homology"/>
<keyword evidence="6 11" id="KW-0812">Transmembrane</keyword>
<dbReference type="Gene3D" id="3.30.1150.10">
    <property type="match status" value="1"/>
</dbReference>
<accession>A0A1U6IDG1</accession>
<dbReference type="Pfam" id="PF03544">
    <property type="entry name" value="TonB_C"/>
    <property type="match status" value="1"/>
</dbReference>
<evidence type="ECO:0000256" key="1">
    <source>
        <dbReference type="ARBA" id="ARBA00004383"/>
    </source>
</evidence>
<keyword evidence="3" id="KW-0813">Transport</keyword>
<sequence length="285" mass="31390">MRDNLQRVPDDEGELLASNIAMVSYRFDQRTAEGDKDDPTKANYAVPGHSRYCDQPMDWRTRLFGIAGTAAVAALVLGCALFTWQVVHPMVVAPSAPLVVELQPLAAPPEPPREVATGPKQVERQEDRPKPEPAIVAPPPMVQLPQTTSLMRELREPVEAVIDPGPPVPETTAPKSVAAPAATNLSSDTKQKWEARLLAHLEHYRRFPSRARAARQQGTVQIRFRMNRTGSVLTASVLRSSGFTTLDQAALDTLKRAQPLPAIPKDMPDEVELTIPVEFYLGSRR</sequence>
<comment type="similarity">
    <text evidence="2">Belongs to the TonB family.</text>
</comment>
<dbReference type="AlphaFoldDB" id="A0A1U6IDG1"/>
<feature type="transmembrane region" description="Helical" evidence="11">
    <location>
        <begin position="63"/>
        <end position="84"/>
    </location>
</feature>
<feature type="region of interest" description="Disordered" evidence="10">
    <location>
        <begin position="107"/>
        <end position="140"/>
    </location>
</feature>